<comment type="caution">
    <text evidence="2">The sequence shown here is derived from an EMBL/GenBank/DDBJ whole genome shotgun (WGS) entry which is preliminary data.</text>
</comment>
<dbReference type="InterPro" id="IPR050765">
    <property type="entry name" value="Riboflavin_Biosynth_HTPR"/>
</dbReference>
<proteinExistence type="predicted"/>
<dbReference type="InterPro" id="IPR002734">
    <property type="entry name" value="RibDG_C"/>
</dbReference>
<dbReference type="RefSeq" id="WP_122823992.1">
    <property type="nucleotide sequence ID" value="NZ_CP033325.1"/>
</dbReference>
<evidence type="ECO:0000313" key="2">
    <source>
        <dbReference type="EMBL" id="MFC4554980.1"/>
    </source>
</evidence>
<dbReference type="SUPFAM" id="SSF53597">
    <property type="entry name" value="Dihydrofolate reductase-like"/>
    <property type="match status" value="1"/>
</dbReference>
<dbReference type="Proteomes" id="UP001595955">
    <property type="component" value="Unassembled WGS sequence"/>
</dbReference>
<dbReference type="EMBL" id="JBHSGF010000004">
    <property type="protein sequence ID" value="MFC4554980.1"/>
    <property type="molecule type" value="Genomic_DNA"/>
</dbReference>
<protein>
    <submittedName>
        <fullName evidence="2">Dihydrofolate reductase family protein</fullName>
    </submittedName>
</protein>
<reference evidence="3" key="1">
    <citation type="journal article" date="2019" name="Int. J. Syst. Evol. Microbiol.">
        <title>The Global Catalogue of Microorganisms (GCM) 10K type strain sequencing project: providing services to taxonomists for standard genome sequencing and annotation.</title>
        <authorList>
            <consortium name="The Broad Institute Genomics Platform"/>
            <consortium name="The Broad Institute Genome Sequencing Center for Infectious Disease"/>
            <person name="Wu L."/>
            <person name="Ma J."/>
        </authorList>
    </citation>
    <scope>NUCLEOTIDE SEQUENCE [LARGE SCALE GENOMIC DNA]</scope>
    <source>
        <strain evidence="3">JCM 3369</strain>
    </source>
</reference>
<feature type="domain" description="Bacterial bifunctional deaminase-reductase C-terminal" evidence="1">
    <location>
        <begin position="4"/>
        <end position="183"/>
    </location>
</feature>
<dbReference type="InterPro" id="IPR024072">
    <property type="entry name" value="DHFR-like_dom_sf"/>
</dbReference>
<name>A0ABV9D8C8_9MICO</name>
<keyword evidence="3" id="KW-1185">Reference proteome</keyword>
<dbReference type="PANTHER" id="PTHR38011">
    <property type="entry name" value="DIHYDROFOLATE REDUCTASE FAMILY PROTEIN (AFU_ORTHOLOGUE AFUA_8G06820)"/>
    <property type="match status" value="1"/>
</dbReference>
<dbReference type="Gene3D" id="3.40.430.10">
    <property type="entry name" value="Dihydrofolate Reductase, subunit A"/>
    <property type="match status" value="1"/>
</dbReference>
<dbReference type="Pfam" id="PF01872">
    <property type="entry name" value="RibD_C"/>
    <property type="match status" value="1"/>
</dbReference>
<organism evidence="2 3">
    <name type="scientific">Georgenia faecalis</name>
    <dbReference type="NCBI Taxonomy" id="2483799"/>
    <lineage>
        <taxon>Bacteria</taxon>
        <taxon>Bacillati</taxon>
        <taxon>Actinomycetota</taxon>
        <taxon>Actinomycetes</taxon>
        <taxon>Micrococcales</taxon>
        <taxon>Bogoriellaceae</taxon>
        <taxon>Georgenia</taxon>
    </lineage>
</organism>
<evidence type="ECO:0000259" key="1">
    <source>
        <dbReference type="Pfam" id="PF01872"/>
    </source>
</evidence>
<sequence>MRLVVHEFLSLDGVMQGPGGPTEDTSGGFTRGGWIVPFAAAPEWGAAVTGWFAQADAILLGRTTYEMMYPYWSAVTDPDNSVATALNALPKYVVSSTLGNADWAGSTILSGDAVEAVTRLKAAPGEELQLHGSWRLARTLHNAGLVDEYRLLVFPVVVGEGKRLFGERGPATGLEVRDARILDGGTTSLQLGPAPFGQGGLEVVEGREVLVDR</sequence>
<gene>
    <name evidence="2" type="ORF">ACFO3F_06950</name>
</gene>
<evidence type="ECO:0000313" key="3">
    <source>
        <dbReference type="Proteomes" id="UP001595955"/>
    </source>
</evidence>
<dbReference type="PANTHER" id="PTHR38011:SF2">
    <property type="entry name" value="BIFUNCTIONAL DEAMINASE-REDUCTASE DOMAIN PROTEIN"/>
    <property type="match status" value="1"/>
</dbReference>
<accession>A0ABV9D8C8</accession>